<name>A0A3S0JMM5_9BACI</name>
<dbReference type="PANTHER" id="PTHR38032:SF1">
    <property type="entry name" value="RNA-BINDING PROTEIN KHPB N-TERMINAL DOMAIN-CONTAINING PROTEIN"/>
    <property type="match status" value="1"/>
</dbReference>
<sequence length="523" mass="57992">MIIFTNDLVEITEENEKVFIKTVKSGFPLKDFDAILRSNPRIKLTNFALLKSALNKETIEPVEIGYWLPNISVEISKDKMTASLFIHETIEMIRENKEKLTSQINEALSEYNITHGILELDVNKIVPGKAYLIAEGTPPIKGEDAVVKYLEIPERKPIIREDGKADYFEMNFIYEIKEGDWLGEKIPAQPGIEGKNIHGESIPALAGKDVPLKYDQKSAYEVEENGKMILYAKTSGVVEQREGVISVNNHLPIEGDVGIETGNIKFDGSVTIKGTVMNGYSVIATGDISIEGAEGISGAKLIQSTEGDIFIKGGIFGMGVTEVDASGSIFVKHVNDANLFAKKDIVIGKYSLGSYLVANSILLDENKGKIIGGKAVAKDMIVTAVAGNKMERKTELIIESLNKKEAYEIIQNKAALLKSIQEEIIQLTSKINQIIQYKDRLNDEQLRGLDQLESEVAKKEEHAQHIDFEIKELMQNLKNVGKEQIVVKKEAYPGTYIQIGNKSSILSRITQGTFLLEFGELNI</sequence>
<evidence type="ECO:0000259" key="2">
    <source>
        <dbReference type="Pfam" id="PF20250"/>
    </source>
</evidence>
<dbReference type="AlphaFoldDB" id="A0A3S0JMM5"/>
<protein>
    <submittedName>
        <fullName evidence="3">DUF342 domain-containing protein</fullName>
    </submittedName>
</protein>
<feature type="coiled-coil region" evidence="1">
    <location>
        <begin position="410"/>
        <end position="469"/>
    </location>
</feature>
<reference evidence="3 4" key="1">
    <citation type="submission" date="2018-12" db="EMBL/GenBank/DDBJ databases">
        <authorList>
            <person name="Yu L."/>
        </authorList>
    </citation>
    <scope>NUCLEOTIDE SEQUENCE [LARGE SCALE GENOMIC DNA]</scope>
    <source>
        <strain evidence="3 4">S5H2222</strain>
    </source>
</reference>
<evidence type="ECO:0000313" key="3">
    <source>
        <dbReference type="EMBL" id="RTQ91465.1"/>
    </source>
</evidence>
<keyword evidence="4" id="KW-1185">Reference proteome</keyword>
<dbReference type="Pfam" id="PF20250">
    <property type="entry name" value="FapA_N"/>
    <property type="match status" value="1"/>
</dbReference>
<proteinExistence type="predicted"/>
<dbReference type="InterPro" id="IPR046866">
    <property type="entry name" value="FapA_N"/>
</dbReference>
<feature type="domain" description="Flagellar Assembly Protein A N-terminal region" evidence="2">
    <location>
        <begin position="71"/>
        <end position="241"/>
    </location>
</feature>
<keyword evidence="1" id="KW-0175">Coiled coil</keyword>
<dbReference type="OrthoDB" id="1279at2"/>
<dbReference type="RefSeq" id="WP_126295086.1">
    <property type="nucleotide sequence ID" value="NZ_CP155468.1"/>
</dbReference>
<organism evidence="3 4">
    <name type="scientific">Lysinibacillus telephonicus</name>
    <dbReference type="NCBI Taxonomy" id="1714840"/>
    <lineage>
        <taxon>Bacteria</taxon>
        <taxon>Bacillati</taxon>
        <taxon>Bacillota</taxon>
        <taxon>Bacilli</taxon>
        <taxon>Bacillales</taxon>
        <taxon>Bacillaceae</taxon>
        <taxon>Lysinibacillus</taxon>
    </lineage>
</organism>
<dbReference type="PANTHER" id="PTHR38032">
    <property type="entry name" value="POLYMERASE-RELATED"/>
    <property type="match status" value="1"/>
</dbReference>
<dbReference type="Pfam" id="PF03961">
    <property type="entry name" value="FapA"/>
    <property type="match status" value="1"/>
</dbReference>
<gene>
    <name evidence="3" type="ORF">EKG35_13545</name>
</gene>
<evidence type="ECO:0000256" key="1">
    <source>
        <dbReference type="SAM" id="Coils"/>
    </source>
</evidence>
<accession>A0A3S0JMM5</accession>
<evidence type="ECO:0000313" key="4">
    <source>
        <dbReference type="Proteomes" id="UP000276349"/>
    </source>
</evidence>
<dbReference type="EMBL" id="RXNR01000040">
    <property type="protein sequence ID" value="RTQ91465.1"/>
    <property type="molecule type" value="Genomic_DNA"/>
</dbReference>
<dbReference type="Proteomes" id="UP000276349">
    <property type="component" value="Unassembled WGS sequence"/>
</dbReference>
<comment type="caution">
    <text evidence="3">The sequence shown here is derived from an EMBL/GenBank/DDBJ whole genome shotgun (WGS) entry which is preliminary data.</text>
</comment>
<dbReference type="InterPro" id="IPR046865">
    <property type="entry name" value="FapA_b_solenoid"/>
</dbReference>
<dbReference type="InterPro" id="IPR005646">
    <property type="entry name" value="FapA"/>
</dbReference>